<protein>
    <submittedName>
        <fullName evidence="2">G domain-containing protein</fullName>
    </submittedName>
</protein>
<dbReference type="Proteomes" id="UP000095286">
    <property type="component" value="Unplaced"/>
</dbReference>
<evidence type="ECO:0000313" key="2">
    <source>
        <dbReference type="WBParaSite" id="RSKR_0000960500.1"/>
    </source>
</evidence>
<reference evidence="2" key="1">
    <citation type="submission" date="2016-11" db="UniProtKB">
        <authorList>
            <consortium name="WormBaseParasite"/>
        </authorList>
    </citation>
    <scope>IDENTIFICATION</scope>
    <source>
        <strain evidence="2">KR3021</strain>
    </source>
</reference>
<sequence>MPFCCSKKQKTPNLRRTKGKNTHKVHIQPIRYNSLSVEERKRADNAITDIVAHNDPVPNITSSYMEYEYSGDVDGDDYTPKPLDVITKETELVAFHSNALEEAIHTGEDIPVLKEKLIKHASFKDDHYVRNGYHSSSINYTASGEGQIPNKAVPPVNYLDLIFKNNEVEHDKRVSDSKKNHDSEKRGSLFGKLIGSGEQEEPKDMHNKERRPSLLEKFFKHDKSKQHFDFNQGKSNILHFTMKEQELDQTEFVPTYEKRDVQARILHDLSEKRREERRASMIAEEPTQRRGSLIDVLFNRNKHDEQDHKDTEQDPHKDGTDYVGKKNVTEHEKDSKARRGSLLDTVLGVFGKGHKDDHEKSKEEEHPKEERQKQVIKEVRHSTTNEVQNTPNNYVFHDAEKNVSRVVVNCDTSGLEFSNLPSYQQTTMPLHYDLTTSSAPLHDIKHNHKQVGLIPKDITRNSGDNNPTKLTRDENAHKTIISVDDSQQFNSKDKKIHTETDYEKLNSRSVLHYTDNRVNDKADGVQIGARIKNNKLEKVDSQAKSEECKICKAACKQCNDQVPKKTKHRQEYTKTVIKNEKSTNDGAKCDSYVKEQFQTPVKESDKLFLSEGKISKVNHANDKASKKNPKDDNYVQNLHTRLNHNIVDTYKNNAEEVIRDNLDGKKAFESKVVNHTSVDKKNVVRSEGMKTPRHDDSTKDLNYQIFAANYKHFSDTSIHQLKNGAHFLTHDNSLMLFKPFVSEHNVCPLTGLNILKVGGQQGSTLDDRTIVLFGPSNSDIKNQNLPVEVCDKDFGAKKDICKECLFPHTNSYTSLLDLEDKYYPFTATEHIRIDNLNKSELAEKVEELLRFTEQIIGYGQSERLFNSLEMARFESYEHLRNKFYAESIYENREIEVGKILIKDRNEILEKEIMDGTEKNHFGNLNHGAIEHSVEHSHETKITEDHKHEEIEHHHTHVHQGNNDHPHDHKEMNIEHHGNLSHHHLDNNKAVYHLENMHHTSEHNISHFDYLANHNLDQMQNESHNFEQMEIKNHKLDHPIHHNHNLEHSEHHHNHNLDQFQGKNHNSENSIHNLKQNHDENYTVDNHSHNTHHHIEHKLHLAKEMEPHYLHHAKHAEIHLHKLKHDDGFTLHQAKKHSHHEHIGNNHGSKTHNLHHHRAISNGNLTNTSQQHHEDTHIRQLKDQSKYPNTIYNRFKNRRSLSVSSSSSVESRIYGHQLRIIRSGKIEDLVFDPSLLRNTQVENNNSHHGSLKSQQHELEHDLENHIETVFSKNASEYNETSLPSKKESLVSKIVESFSVEDNHRNLYQGSQRQSVVSNTSTLKNGNKDVGHAKHSESNDGLEHSRYEHSHNDHSSETFLTELSTKKHSIASMLSNDNIPASATHYEDIQNDHNHSISNDDSNHSISNSSDDTVIERPIPYDTFENKNVAAVHEPYTAQHNHMKSINVKKSTFEKAESDSSHGHKEEQFQLEGLVKDKITKIEHSQEKPLTSNAAEIININTSELIKHFDQKNDKTPTTHYSRSLASNDLQSRRASEASFHLSTEYNSAALEELENELKAYELSRHSVKDRIANGQIDFLNKEGINFLIKSKVGRPRNQSRKSIVSIGSSVSYGYPTRVHNISSEIEISQITAAQIQSSKTESHRYQGYLMIKPNCRETVCKYTNIKKVIIGGERSSKKHQKRIILFGPTNSGKTSLINSICNQLYDVGIENNFRFYINDPEHLSHTTEITAYQFNNINLGYSVTVVDTPGISENPNKSGFNYNVLYQDYLKKYIARHGSLLVHGICIVARNEENLCSSKMYKQICGLRRIFDGYENKLLYPVITDSIPFAKLKFLDQEENEHHRRALWYDHSFKWTSNSYIAQLKGDVKMNILSNVFKFNETEAQMERFWTLLELEALPVLLKRKT</sequence>
<name>A0AC35UD74_9BILA</name>
<dbReference type="WBParaSite" id="RSKR_0000960500.1">
    <property type="protein sequence ID" value="RSKR_0000960500.1"/>
    <property type="gene ID" value="RSKR_0000960500"/>
</dbReference>
<evidence type="ECO:0000313" key="1">
    <source>
        <dbReference type="Proteomes" id="UP000095286"/>
    </source>
</evidence>
<proteinExistence type="predicted"/>
<accession>A0AC35UD74</accession>
<organism evidence="1 2">
    <name type="scientific">Rhabditophanes sp. KR3021</name>
    <dbReference type="NCBI Taxonomy" id="114890"/>
    <lineage>
        <taxon>Eukaryota</taxon>
        <taxon>Metazoa</taxon>
        <taxon>Ecdysozoa</taxon>
        <taxon>Nematoda</taxon>
        <taxon>Chromadorea</taxon>
        <taxon>Rhabditida</taxon>
        <taxon>Tylenchina</taxon>
        <taxon>Panagrolaimomorpha</taxon>
        <taxon>Strongyloidoidea</taxon>
        <taxon>Alloionematidae</taxon>
        <taxon>Rhabditophanes</taxon>
    </lineage>
</organism>